<organism evidence="7 8">
    <name type="scientific">Engystomops pustulosus</name>
    <name type="common">Tungara frog</name>
    <name type="synonym">Physalaemus pustulosus</name>
    <dbReference type="NCBI Taxonomy" id="76066"/>
    <lineage>
        <taxon>Eukaryota</taxon>
        <taxon>Metazoa</taxon>
        <taxon>Chordata</taxon>
        <taxon>Craniata</taxon>
        <taxon>Vertebrata</taxon>
        <taxon>Euteleostomi</taxon>
        <taxon>Amphibia</taxon>
        <taxon>Batrachia</taxon>
        <taxon>Anura</taxon>
        <taxon>Neobatrachia</taxon>
        <taxon>Hyloidea</taxon>
        <taxon>Leptodactylidae</taxon>
        <taxon>Leiuperinae</taxon>
        <taxon>Engystomops</taxon>
    </lineage>
</organism>
<dbReference type="PROSITE" id="PS50222">
    <property type="entry name" value="EF_HAND_2"/>
    <property type="match status" value="1"/>
</dbReference>
<gene>
    <name evidence="7" type="ORF">GDO81_006485</name>
</gene>
<evidence type="ECO:0000256" key="5">
    <source>
        <dbReference type="SAM" id="MobiDB-lite"/>
    </source>
</evidence>
<feature type="region of interest" description="Disordered" evidence="5">
    <location>
        <begin position="114"/>
        <end position="135"/>
    </location>
</feature>
<dbReference type="Proteomes" id="UP000824782">
    <property type="component" value="Unassembled WGS sequence"/>
</dbReference>
<evidence type="ECO:0000259" key="6">
    <source>
        <dbReference type="PROSITE" id="PS50222"/>
    </source>
</evidence>
<keyword evidence="4" id="KW-0175">Coiled coil</keyword>
<dbReference type="PROSITE" id="PS51421">
    <property type="entry name" value="RAS"/>
    <property type="match status" value="1"/>
</dbReference>
<feature type="region of interest" description="Disordered" evidence="5">
    <location>
        <begin position="362"/>
        <end position="398"/>
    </location>
</feature>
<dbReference type="EMBL" id="WNYA01000002">
    <property type="protein sequence ID" value="KAG8589664.1"/>
    <property type="molecule type" value="Genomic_DNA"/>
</dbReference>
<dbReference type="Pfam" id="PF00071">
    <property type="entry name" value="Ras"/>
    <property type="match status" value="1"/>
</dbReference>
<feature type="coiled-coil region" evidence="4">
    <location>
        <begin position="183"/>
        <end position="342"/>
    </location>
</feature>
<dbReference type="GO" id="GO:0005525">
    <property type="term" value="F:GTP binding"/>
    <property type="evidence" value="ECO:0007669"/>
    <property type="project" value="UniProtKB-KW"/>
</dbReference>
<comment type="caution">
    <text evidence="7">The sequence shown here is derived from an EMBL/GenBank/DDBJ whole genome shotgun (WGS) entry which is preliminary data.</text>
</comment>
<dbReference type="EMBL" id="WNYA01000002">
    <property type="protein sequence ID" value="KAG8589665.1"/>
    <property type="molecule type" value="Genomic_DNA"/>
</dbReference>
<evidence type="ECO:0000256" key="4">
    <source>
        <dbReference type="SAM" id="Coils"/>
    </source>
</evidence>
<dbReference type="InterPro" id="IPR011992">
    <property type="entry name" value="EF-hand-dom_pair"/>
</dbReference>
<dbReference type="PROSITE" id="PS51417">
    <property type="entry name" value="ARF"/>
    <property type="match status" value="1"/>
</dbReference>
<dbReference type="Gene3D" id="3.40.50.300">
    <property type="entry name" value="P-loop containing nucleotide triphosphate hydrolases"/>
    <property type="match status" value="1"/>
</dbReference>
<dbReference type="PROSITE" id="PS51419">
    <property type="entry name" value="RAB"/>
    <property type="match status" value="1"/>
</dbReference>
<evidence type="ECO:0000256" key="2">
    <source>
        <dbReference type="ARBA" id="ARBA00023134"/>
    </source>
</evidence>
<dbReference type="CDD" id="cd00154">
    <property type="entry name" value="Rab"/>
    <property type="match status" value="1"/>
</dbReference>
<dbReference type="InterPro" id="IPR001806">
    <property type="entry name" value="Small_GTPase"/>
</dbReference>
<keyword evidence="1" id="KW-0547">Nucleotide-binding</keyword>
<dbReference type="PRINTS" id="PR00449">
    <property type="entry name" value="RASTRNSFRMNG"/>
</dbReference>
<dbReference type="SMART" id="SM00174">
    <property type="entry name" value="RHO"/>
    <property type="match status" value="1"/>
</dbReference>
<dbReference type="InterPro" id="IPR027417">
    <property type="entry name" value="P-loop_NTPase"/>
</dbReference>
<dbReference type="Gene3D" id="1.10.238.10">
    <property type="entry name" value="EF-hand"/>
    <property type="match status" value="1"/>
</dbReference>
<sequence length="701" mass="81320">MDRKKQKGKKLGSSRRLMVKQEDAAEVEAEASPKSEEDSIFNEMTEKIKQLMSKDDTDTNFFITREDLEKISGIIFCTVENLEGLFDELNEEGKGYLTYEEFTSGLKNFINSSGGQWNQTRKRKSTKRTTEFPRSLSLEDTDTEERKQFKSFMEQLGAHHVFEDETEIWKLWTRLGREEPHLLENLEEFLAKVINQIKDAKKEKETMEIMLKKRITEHNVEVQRLYEEMELQMREEIKKLTNESDTRSSIHNQEMKKAIEVKNKEMQQLVSTQNELERELHNIHSMEQVTKSENEKLKRTNQDLELNLEKIRDQLSEAYGCLSEMKQKIAQYEQEKEIADNQESLNVSSAQFYQIFFQDATQKEKNNDQESEQSDPQETTDLKQPNSLKNGNDSQSRRARVISIEEDPIQECLLKHSTLLKDCIIEEMPPKDFLSTTEAGDSALDGYTKKEDSSISLQIEKLDIASEMNNTQQDYDFESKTTDHVSNLKENKDKKSKVPNHYEEFHAAPDHVYKIMFVGDTNVGKTSFLRQVHEGAYNTNTVATVGIDYRIKTISVDQKQYALQLWDTAGQERFYSITEQFFRKADGMVIMYDVTSRETFTAVRRWLKSIREKVMDDLVILLLGNKIDCDDKRQVSLKDGQMLALEHNLLFTECSAASGANITESLIQIVRSLKKHEDSMKSNVVTLTRSESAKRKTSCCT</sequence>
<keyword evidence="2" id="KW-0342">GTP-binding</keyword>
<dbReference type="InterPro" id="IPR005225">
    <property type="entry name" value="Small_GTP-bd"/>
</dbReference>
<dbReference type="GO" id="GO:0005509">
    <property type="term" value="F:calcium ion binding"/>
    <property type="evidence" value="ECO:0007669"/>
    <property type="project" value="InterPro"/>
</dbReference>
<dbReference type="SUPFAM" id="SSF52540">
    <property type="entry name" value="P-loop containing nucleoside triphosphate hydrolases"/>
    <property type="match status" value="1"/>
</dbReference>
<dbReference type="SMART" id="SM00175">
    <property type="entry name" value="RAB"/>
    <property type="match status" value="1"/>
</dbReference>
<keyword evidence="8" id="KW-1185">Reference proteome</keyword>
<dbReference type="SMART" id="SM00173">
    <property type="entry name" value="RAS"/>
    <property type="match status" value="1"/>
</dbReference>
<proteinExistence type="predicted"/>
<feature type="compositionally biased region" description="Basic residues" evidence="5">
    <location>
        <begin position="1"/>
        <end position="13"/>
    </location>
</feature>
<dbReference type="SMART" id="SM00176">
    <property type="entry name" value="RAN"/>
    <property type="match status" value="1"/>
</dbReference>
<evidence type="ECO:0000256" key="3">
    <source>
        <dbReference type="ARBA" id="ARBA00023288"/>
    </source>
</evidence>
<feature type="compositionally biased region" description="Polar residues" evidence="5">
    <location>
        <begin position="376"/>
        <end position="394"/>
    </location>
</feature>
<reference evidence="7" key="1">
    <citation type="thesis" date="2020" institute="ProQuest LLC" country="789 East Eisenhower Parkway, Ann Arbor, MI, USA">
        <title>Comparative Genomics and Chromosome Evolution.</title>
        <authorList>
            <person name="Mudd A.B."/>
        </authorList>
    </citation>
    <scope>NUCLEOTIDE SEQUENCE</scope>
    <source>
        <strain evidence="7">237g6f4</strain>
        <tissue evidence="7">Blood</tissue>
    </source>
</reference>
<dbReference type="GO" id="GO:0003924">
    <property type="term" value="F:GTPase activity"/>
    <property type="evidence" value="ECO:0007669"/>
    <property type="project" value="InterPro"/>
</dbReference>
<feature type="domain" description="EF-hand" evidence="6">
    <location>
        <begin position="77"/>
        <end position="112"/>
    </location>
</feature>
<protein>
    <recommendedName>
        <fullName evidence="6">EF-hand domain-containing protein</fullName>
    </recommendedName>
</protein>
<dbReference type="NCBIfam" id="TIGR00231">
    <property type="entry name" value="small_GTP"/>
    <property type="match status" value="1"/>
</dbReference>
<evidence type="ECO:0000313" key="8">
    <source>
        <dbReference type="Proteomes" id="UP000824782"/>
    </source>
</evidence>
<dbReference type="PANTHER" id="PTHR47977">
    <property type="entry name" value="RAS-RELATED PROTEIN RAB"/>
    <property type="match status" value="1"/>
</dbReference>
<keyword evidence="3" id="KW-0449">Lipoprotein</keyword>
<dbReference type="FunFam" id="3.40.50.300:FF:001129">
    <property type="entry name" value="ras-related protein Rab-44 isoform X2"/>
    <property type="match status" value="1"/>
</dbReference>
<dbReference type="SMART" id="SM00177">
    <property type="entry name" value="ARF"/>
    <property type="match status" value="1"/>
</dbReference>
<evidence type="ECO:0000256" key="1">
    <source>
        <dbReference type="ARBA" id="ARBA00022741"/>
    </source>
</evidence>
<dbReference type="InterPro" id="IPR050227">
    <property type="entry name" value="Rab"/>
</dbReference>
<accession>A0AAV7CY87</accession>
<dbReference type="SUPFAM" id="SSF47473">
    <property type="entry name" value="EF-hand"/>
    <property type="match status" value="1"/>
</dbReference>
<dbReference type="AlphaFoldDB" id="A0AAV7CY87"/>
<dbReference type="InterPro" id="IPR002048">
    <property type="entry name" value="EF_hand_dom"/>
</dbReference>
<name>A0AAV7CY87_ENGPU</name>
<evidence type="ECO:0000313" key="7">
    <source>
        <dbReference type="EMBL" id="KAG8589665.1"/>
    </source>
</evidence>
<feature type="region of interest" description="Disordered" evidence="5">
    <location>
        <begin position="1"/>
        <end position="38"/>
    </location>
</feature>